<sequence length="216" mass="24503">MSLVGRIHAAAKQAGLDDDTRRAKCMAIVGKSSTKEMTDPELWKVLQTFENEGYASRKSPRVDGRTRKSPFTGKYVPKMRALWIALYNLGVIADRRDSAIESFALGHQVKGIDDVRFIHAHSDGQSVIEAMKAMLARHGVDWTDHKPCPDWMTRHGYKIARAQWAKLSPNGSRDFWKVVTDLLDLDETIRDLTDQQWIDAMNLLGQRIRKMPKGQA</sequence>
<organism evidence="1 2">
    <name type="scientific">Shinella lacus</name>
    <dbReference type="NCBI Taxonomy" id="2654216"/>
    <lineage>
        <taxon>Bacteria</taxon>
        <taxon>Pseudomonadati</taxon>
        <taxon>Pseudomonadota</taxon>
        <taxon>Alphaproteobacteria</taxon>
        <taxon>Hyphomicrobiales</taxon>
        <taxon>Rhizobiaceae</taxon>
        <taxon>Shinella</taxon>
    </lineage>
</organism>
<dbReference type="Pfam" id="PF06252">
    <property type="entry name" value="GemA"/>
    <property type="match status" value="1"/>
</dbReference>
<comment type="caution">
    <text evidence="1">The sequence shown here is derived from an EMBL/GenBank/DDBJ whole genome shotgun (WGS) entry which is preliminary data.</text>
</comment>
<evidence type="ECO:0000313" key="1">
    <source>
        <dbReference type="EMBL" id="MCQ4630917.1"/>
    </source>
</evidence>
<dbReference type="RefSeq" id="WP_256117350.1">
    <property type="nucleotide sequence ID" value="NZ_WHSB02000004.1"/>
</dbReference>
<keyword evidence="2" id="KW-1185">Reference proteome</keyword>
<protein>
    <submittedName>
        <fullName evidence="1">Regulatory protein GemA</fullName>
    </submittedName>
</protein>
<dbReference type="EMBL" id="WHSB02000004">
    <property type="protein sequence ID" value="MCQ4630917.1"/>
    <property type="molecule type" value="Genomic_DNA"/>
</dbReference>
<dbReference type="Proteomes" id="UP000996601">
    <property type="component" value="Unassembled WGS sequence"/>
</dbReference>
<reference evidence="1" key="1">
    <citation type="submission" date="2021-07" db="EMBL/GenBank/DDBJ databases">
        <title>Shinella sp. nov., a novel member of the genus Shinella from water.</title>
        <authorList>
            <person name="Deng Y."/>
        </authorList>
    </citation>
    <scope>NUCLEOTIDE SEQUENCE</scope>
    <source>
        <strain evidence="1">CPCC 100929</strain>
    </source>
</reference>
<dbReference type="InterPro" id="IPR009363">
    <property type="entry name" value="Phage_Mu_Gp16"/>
</dbReference>
<evidence type="ECO:0000313" key="2">
    <source>
        <dbReference type="Proteomes" id="UP000996601"/>
    </source>
</evidence>
<proteinExistence type="predicted"/>
<gene>
    <name evidence="1" type="ORF">GB927_012765</name>
</gene>
<accession>A0ABT1R6W9</accession>
<name>A0ABT1R6W9_9HYPH</name>